<dbReference type="GO" id="GO:0009134">
    <property type="term" value="P:nucleoside diphosphate catabolic process"/>
    <property type="evidence" value="ECO:0007669"/>
    <property type="project" value="TreeGrafter"/>
</dbReference>
<evidence type="ECO:0000256" key="2">
    <source>
        <dbReference type="ARBA" id="ARBA00022801"/>
    </source>
</evidence>
<evidence type="ECO:0000313" key="7">
    <source>
        <dbReference type="EMBL" id="CAE0691222.1"/>
    </source>
</evidence>
<evidence type="ECO:0000313" key="9">
    <source>
        <dbReference type="Proteomes" id="UP000789595"/>
    </source>
</evidence>
<dbReference type="PANTHER" id="PTHR11782">
    <property type="entry name" value="ADENOSINE/GUANOSINE DIPHOSPHATASE"/>
    <property type="match status" value="1"/>
</dbReference>
<keyword evidence="4" id="KW-0067">ATP-binding</keyword>
<dbReference type="EMBL" id="HBIW01007891">
    <property type="protein sequence ID" value="CAE0691222.1"/>
    <property type="molecule type" value="Transcribed_RNA"/>
</dbReference>
<feature type="binding site" evidence="4">
    <location>
        <begin position="201"/>
        <end position="205"/>
    </location>
    <ligand>
        <name>ATP</name>
        <dbReference type="ChEBI" id="CHEBI:30616"/>
    </ligand>
</feature>
<keyword evidence="2" id="KW-0378">Hydrolase</keyword>
<evidence type="ECO:0000256" key="3">
    <source>
        <dbReference type="PIRSR" id="PIRSR600407-1"/>
    </source>
</evidence>
<organism evidence="7">
    <name type="scientific">Pelagomonas calceolata</name>
    <dbReference type="NCBI Taxonomy" id="35677"/>
    <lineage>
        <taxon>Eukaryota</taxon>
        <taxon>Sar</taxon>
        <taxon>Stramenopiles</taxon>
        <taxon>Ochrophyta</taxon>
        <taxon>Pelagophyceae</taxon>
        <taxon>Pelagomonadales</taxon>
        <taxon>Pelagomonadaceae</taxon>
        <taxon>Pelagomonas</taxon>
    </lineage>
</organism>
<keyword evidence="9" id="KW-1185">Reference proteome</keyword>
<dbReference type="CDD" id="cd24003">
    <property type="entry name" value="ASKHA_NBD_GDA1_CD39_NTPase"/>
    <property type="match status" value="1"/>
</dbReference>
<dbReference type="PANTHER" id="PTHR11782:SF83">
    <property type="entry name" value="GUANOSINE-DIPHOSPHATASE"/>
    <property type="match status" value="1"/>
</dbReference>
<dbReference type="Proteomes" id="UP000789595">
    <property type="component" value="Unassembled WGS sequence"/>
</dbReference>
<dbReference type="GO" id="GO:0017110">
    <property type="term" value="F:nucleoside diphosphate phosphatase activity"/>
    <property type="evidence" value="ECO:0007669"/>
    <property type="project" value="TreeGrafter"/>
</dbReference>
<evidence type="ECO:0000256" key="6">
    <source>
        <dbReference type="SAM" id="SignalP"/>
    </source>
</evidence>
<keyword evidence="4" id="KW-0547">Nucleotide-binding</keyword>
<keyword evidence="5" id="KW-0472">Membrane</keyword>
<reference evidence="8" key="2">
    <citation type="submission" date="2021-11" db="EMBL/GenBank/DDBJ databases">
        <authorList>
            <consortium name="Genoscope - CEA"/>
            <person name="William W."/>
        </authorList>
    </citation>
    <scope>NUCLEOTIDE SEQUENCE</scope>
</reference>
<dbReference type="GO" id="GO:0005524">
    <property type="term" value="F:ATP binding"/>
    <property type="evidence" value="ECO:0007669"/>
    <property type="project" value="UniProtKB-KW"/>
</dbReference>
<proteinExistence type="inferred from homology"/>
<evidence type="ECO:0000256" key="4">
    <source>
        <dbReference type="PIRSR" id="PIRSR600407-2"/>
    </source>
</evidence>
<evidence type="ECO:0000256" key="1">
    <source>
        <dbReference type="ARBA" id="ARBA00009283"/>
    </source>
</evidence>
<reference evidence="7" key="1">
    <citation type="submission" date="2021-01" db="EMBL/GenBank/DDBJ databases">
        <authorList>
            <person name="Corre E."/>
            <person name="Pelletier E."/>
            <person name="Niang G."/>
            <person name="Scheremetjew M."/>
            <person name="Finn R."/>
            <person name="Kale V."/>
            <person name="Holt S."/>
            <person name="Cochrane G."/>
            <person name="Meng A."/>
            <person name="Brown T."/>
            <person name="Cohen L."/>
        </authorList>
    </citation>
    <scope>NUCLEOTIDE SEQUENCE</scope>
    <source>
        <strain evidence="7">CCMP1756</strain>
    </source>
</reference>
<gene>
    <name evidence="7" type="ORF">PCAL00307_LOCUS6658</name>
    <name evidence="8" type="ORF">PECAL_5P03290</name>
</gene>
<dbReference type="Gene3D" id="3.30.420.40">
    <property type="match status" value="1"/>
</dbReference>
<evidence type="ECO:0000313" key="8">
    <source>
        <dbReference type="EMBL" id="CAH0375783.1"/>
    </source>
</evidence>
<dbReference type="GO" id="GO:0016020">
    <property type="term" value="C:membrane"/>
    <property type="evidence" value="ECO:0007669"/>
    <property type="project" value="TreeGrafter"/>
</dbReference>
<dbReference type="EMBL" id="CAKKNE010000005">
    <property type="protein sequence ID" value="CAH0375783.1"/>
    <property type="molecule type" value="Genomic_DNA"/>
</dbReference>
<feature type="active site" description="Proton acceptor" evidence="3">
    <location>
        <position position="162"/>
    </location>
</feature>
<name>A0A7S4E5B9_9STRA</name>
<keyword evidence="5" id="KW-1133">Transmembrane helix</keyword>
<sequence>MRLLLLLAAAAAKTKYDVVDRDDATTFGILIDAGSTGSRVHIYQWEKRDFNTLPPPLSLPLTSERWTERIKPGLSDYNDDAERAARTLVPLIETAKRTLGNYKHAWSSYPIYVKATAGMRELPEKKRDATIDAVRRLLKDNNTCPFDFANKEQARVIAGEEEAAYAWVAVNFVDGALLEATDSPFGTATPSRARGSMEMGGSSAQISFYKPEQDILAGLFKLQLGGRSHINIYAHSFLHYGRVSSRRAYWEYLAKKAGCWTYDGEDPQAAVPCVIEDHCLVGAEPRVHLDQLESVTGQFGLTPPLHFGPVNANVTIKGTGIRTRDRYARCKDDVRAALFDVRFNQWCEYSHHGQCAFAGVYQPSLPTGTDFGNFVLLGNYVDLFNMLGLPETTNVHDMGDAALKVCGDTDVPFPAKDHHTLSQNELCFVAAYAYETFVSGHGFDARVNFTTVTETTYNGATVSVGWQLGAMLYEINALPWSFDAGPNCSVDAGATHGLFLYTQSSLGGGSVWYAFLGVLVVVLGLAGAFRRRKEGLPN</sequence>
<dbReference type="Gene3D" id="3.30.420.150">
    <property type="entry name" value="Exopolyphosphatase. Domain 2"/>
    <property type="match status" value="1"/>
</dbReference>
<feature type="chain" id="PRO_5036212338" description="Apyrase" evidence="6">
    <location>
        <begin position="17"/>
        <end position="538"/>
    </location>
</feature>
<feature type="transmembrane region" description="Helical" evidence="5">
    <location>
        <begin position="511"/>
        <end position="529"/>
    </location>
</feature>
<dbReference type="OrthoDB" id="6372431at2759"/>
<dbReference type="InterPro" id="IPR000407">
    <property type="entry name" value="GDA1_CD39_NTPase"/>
</dbReference>
<protein>
    <recommendedName>
        <fullName evidence="10">Apyrase</fullName>
    </recommendedName>
</protein>
<evidence type="ECO:0000256" key="5">
    <source>
        <dbReference type="SAM" id="Phobius"/>
    </source>
</evidence>
<keyword evidence="6" id="KW-0732">Signal</keyword>
<comment type="similarity">
    <text evidence="1">Belongs to the GDA1/CD39 NTPase family.</text>
</comment>
<keyword evidence="5" id="KW-0812">Transmembrane</keyword>
<dbReference type="AlphaFoldDB" id="A0A7S4E5B9"/>
<evidence type="ECO:0008006" key="10">
    <source>
        <dbReference type="Google" id="ProtNLM"/>
    </source>
</evidence>
<feature type="signal peptide" evidence="6">
    <location>
        <begin position="1"/>
        <end position="16"/>
    </location>
</feature>
<dbReference type="Pfam" id="PF01150">
    <property type="entry name" value="GDA1_CD39"/>
    <property type="match status" value="1"/>
</dbReference>
<accession>A0A7S4E5B9</accession>